<evidence type="ECO:0000313" key="3">
    <source>
        <dbReference type="Proteomes" id="UP001345963"/>
    </source>
</evidence>
<keyword evidence="3" id="KW-1185">Reference proteome</keyword>
<name>A0ABU7BH19_9TELE</name>
<evidence type="ECO:0000313" key="2">
    <source>
        <dbReference type="EMBL" id="MED6248878.1"/>
    </source>
</evidence>
<evidence type="ECO:0000256" key="1">
    <source>
        <dbReference type="SAM" id="MobiDB-lite"/>
    </source>
</evidence>
<reference evidence="2 3" key="1">
    <citation type="submission" date="2021-07" db="EMBL/GenBank/DDBJ databases">
        <authorList>
            <person name="Palmer J.M."/>
        </authorList>
    </citation>
    <scope>NUCLEOTIDE SEQUENCE [LARGE SCALE GENOMIC DNA]</scope>
    <source>
        <strain evidence="2 3">AT_MEX2019</strain>
        <tissue evidence="2">Muscle</tissue>
    </source>
</reference>
<protein>
    <submittedName>
        <fullName evidence="2">Uncharacterized protein</fullName>
    </submittedName>
</protein>
<sequence>MGGRRGTPWSGHQSIAENNTQTTKHRLIHTPKGNLERPINLTGMSLDCRRKPEYPERTHAYTWENMQSPCRKSPGQESNPGPSGCKATVLPNVSPCSPVQDCAHRNF</sequence>
<feature type="compositionally biased region" description="Polar residues" evidence="1">
    <location>
        <begin position="10"/>
        <end position="22"/>
    </location>
</feature>
<proteinExistence type="predicted"/>
<feature type="compositionally biased region" description="Polar residues" evidence="1">
    <location>
        <begin position="65"/>
        <end position="81"/>
    </location>
</feature>
<accession>A0ABU7BH19</accession>
<comment type="caution">
    <text evidence="2">The sequence shown here is derived from an EMBL/GenBank/DDBJ whole genome shotgun (WGS) entry which is preliminary data.</text>
</comment>
<dbReference type="EMBL" id="JAHUTI010050899">
    <property type="protein sequence ID" value="MED6248878.1"/>
    <property type="molecule type" value="Genomic_DNA"/>
</dbReference>
<gene>
    <name evidence="2" type="ORF">ATANTOWER_006439</name>
</gene>
<dbReference type="Proteomes" id="UP001345963">
    <property type="component" value="Unassembled WGS sequence"/>
</dbReference>
<organism evidence="2 3">
    <name type="scientific">Ataeniobius toweri</name>
    <dbReference type="NCBI Taxonomy" id="208326"/>
    <lineage>
        <taxon>Eukaryota</taxon>
        <taxon>Metazoa</taxon>
        <taxon>Chordata</taxon>
        <taxon>Craniata</taxon>
        <taxon>Vertebrata</taxon>
        <taxon>Euteleostomi</taxon>
        <taxon>Actinopterygii</taxon>
        <taxon>Neopterygii</taxon>
        <taxon>Teleostei</taxon>
        <taxon>Neoteleostei</taxon>
        <taxon>Acanthomorphata</taxon>
        <taxon>Ovalentaria</taxon>
        <taxon>Atherinomorphae</taxon>
        <taxon>Cyprinodontiformes</taxon>
        <taxon>Goodeidae</taxon>
        <taxon>Ataeniobius</taxon>
    </lineage>
</organism>
<feature type="region of interest" description="Disordered" evidence="1">
    <location>
        <begin position="65"/>
        <end position="96"/>
    </location>
</feature>
<feature type="region of interest" description="Disordered" evidence="1">
    <location>
        <begin position="1"/>
        <end position="39"/>
    </location>
</feature>